<dbReference type="EMBL" id="AP023359">
    <property type="protein sequence ID" value="BCJ66647.1"/>
    <property type="molecule type" value="Genomic_DNA"/>
</dbReference>
<proteinExistence type="predicted"/>
<dbReference type="Proteomes" id="UP000680866">
    <property type="component" value="Chromosome"/>
</dbReference>
<dbReference type="SUPFAM" id="SSF54637">
    <property type="entry name" value="Thioesterase/thiol ester dehydrase-isomerase"/>
    <property type="match status" value="1"/>
</dbReference>
<evidence type="ECO:0000313" key="2">
    <source>
        <dbReference type="Proteomes" id="UP000680866"/>
    </source>
</evidence>
<name>A0A810MZT5_9ACTN</name>
<reference evidence="1" key="1">
    <citation type="submission" date="2020-08" db="EMBL/GenBank/DDBJ databases">
        <title>Whole genome shotgun sequence of Polymorphospora rubra NBRC 101157.</title>
        <authorList>
            <person name="Komaki H."/>
            <person name="Tamura T."/>
        </authorList>
    </citation>
    <scope>NUCLEOTIDE SEQUENCE</scope>
    <source>
        <strain evidence="1">NBRC 101157</strain>
    </source>
</reference>
<dbReference type="KEGG" id="pry:Prubr_36680"/>
<protein>
    <submittedName>
        <fullName evidence="1">4-hydroxybenzoyl-CoA thioesterase</fullName>
    </submittedName>
</protein>
<sequence>MSVYVYRHLVTLDETNLVGNVYFAHYLHWQGHCRERFLVDHAPGVMAALQSGELALVTVSCAMDYYAECFGLDLVEVQMTLRDTGGNRIAMDFRFRRGDETVAVGRQTVGCLRRAEPHPVPVPVPEELVRAAAAFPS</sequence>
<evidence type="ECO:0000313" key="1">
    <source>
        <dbReference type="EMBL" id="BCJ66647.1"/>
    </source>
</evidence>
<accession>A0A810MZT5</accession>
<organism evidence="1 2">
    <name type="scientific">Polymorphospora rubra</name>
    <dbReference type="NCBI Taxonomy" id="338584"/>
    <lineage>
        <taxon>Bacteria</taxon>
        <taxon>Bacillati</taxon>
        <taxon>Actinomycetota</taxon>
        <taxon>Actinomycetes</taxon>
        <taxon>Micromonosporales</taxon>
        <taxon>Micromonosporaceae</taxon>
        <taxon>Polymorphospora</taxon>
    </lineage>
</organism>
<keyword evidence="2" id="KW-1185">Reference proteome</keyword>
<gene>
    <name evidence="1" type="ORF">Prubr_36680</name>
</gene>
<dbReference type="RefSeq" id="WP_212826886.1">
    <property type="nucleotide sequence ID" value="NZ_AP023359.1"/>
</dbReference>
<dbReference type="Pfam" id="PF13279">
    <property type="entry name" value="4HBT_2"/>
    <property type="match status" value="1"/>
</dbReference>
<dbReference type="AlphaFoldDB" id="A0A810MZT5"/>
<dbReference type="Gene3D" id="3.10.129.10">
    <property type="entry name" value="Hotdog Thioesterase"/>
    <property type="match status" value="1"/>
</dbReference>
<dbReference type="CDD" id="cd00586">
    <property type="entry name" value="4HBT"/>
    <property type="match status" value="1"/>
</dbReference>
<dbReference type="InterPro" id="IPR029069">
    <property type="entry name" value="HotDog_dom_sf"/>
</dbReference>